<accession>A0ACB9JT11</accession>
<dbReference type="Proteomes" id="UP001056120">
    <property type="component" value="Linkage Group LG02"/>
</dbReference>
<comment type="caution">
    <text evidence="1">The sequence shown here is derived from an EMBL/GenBank/DDBJ whole genome shotgun (WGS) entry which is preliminary data.</text>
</comment>
<dbReference type="EMBL" id="CM042019">
    <property type="protein sequence ID" value="KAI3823169.1"/>
    <property type="molecule type" value="Genomic_DNA"/>
</dbReference>
<name>A0ACB9JT11_9ASTR</name>
<reference evidence="1 2" key="2">
    <citation type="journal article" date="2022" name="Mol. Ecol. Resour.">
        <title>The genomes of chicory, endive, great burdock and yacon provide insights into Asteraceae paleo-polyploidization history and plant inulin production.</title>
        <authorList>
            <person name="Fan W."/>
            <person name="Wang S."/>
            <person name="Wang H."/>
            <person name="Wang A."/>
            <person name="Jiang F."/>
            <person name="Liu H."/>
            <person name="Zhao H."/>
            <person name="Xu D."/>
            <person name="Zhang Y."/>
        </authorList>
    </citation>
    <scope>NUCLEOTIDE SEQUENCE [LARGE SCALE GENOMIC DNA]</scope>
    <source>
        <strain evidence="2">cv. Yunnan</strain>
        <tissue evidence="1">Leaves</tissue>
    </source>
</reference>
<protein>
    <submittedName>
        <fullName evidence="1">Uncharacterized protein</fullName>
    </submittedName>
</protein>
<gene>
    <name evidence="1" type="ORF">L1987_04601</name>
</gene>
<keyword evidence="2" id="KW-1185">Reference proteome</keyword>
<reference evidence="2" key="1">
    <citation type="journal article" date="2022" name="Mol. Ecol. Resour.">
        <title>The genomes of chicory, endive, great burdock and yacon provide insights into Asteraceae palaeo-polyploidization history and plant inulin production.</title>
        <authorList>
            <person name="Fan W."/>
            <person name="Wang S."/>
            <person name="Wang H."/>
            <person name="Wang A."/>
            <person name="Jiang F."/>
            <person name="Liu H."/>
            <person name="Zhao H."/>
            <person name="Xu D."/>
            <person name="Zhang Y."/>
        </authorList>
    </citation>
    <scope>NUCLEOTIDE SEQUENCE [LARGE SCALE GENOMIC DNA]</scope>
    <source>
        <strain evidence="2">cv. Yunnan</strain>
    </source>
</reference>
<organism evidence="1 2">
    <name type="scientific">Smallanthus sonchifolius</name>
    <dbReference type="NCBI Taxonomy" id="185202"/>
    <lineage>
        <taxon>Eukaryota</taxon>
        <taxon>Viridiplantae</taxon>
        <taxon>Streptophyta</taxon>
        <taxon>Embryophyta</taxon>
        <taxon>Tracheophyta</taxon>
        <taxon>Spermatophyta</taxon>
        <taxon>Magnoliopsida</taxon>
        <taxon>eudicotyledons</taxon>
        <taxon>Gunneridae</taxon>
        <taxon>Pentapetalae</taxon>
        <taxon>asterids</taxon>
        <taxon>campanulids</taxon>
        <taxon>Asterales</taxon>
        <taxon>Asteraceae</taxon>
        <taxon>Asteroideae</taxon>
        <taxon>Heliantheae alliance</taxon>
        <taxon>Millerieae</taxon>
        <taxon>Smallanthus</taxon>
    </lineage>
</organism>
<evidence type="ECO:0000313" key="2">
    <source>
        <dbReference type="Proteomes" id="UP001056120"/>
    </source>
</evidence>
<proteinExistence type="predicted"/>
<sequence length="80" mass="8777">MLRSRDALIARHSKINRNFYRSYMEAMKMIKLFAVMALMMMAVSVTAADAPAPAPTSDATTVFVPTAIASLSALIFAFLF</sequence>
<evidence type="ECO:0000313" key="1">
    <source>
        <dbReference type="EMBL" id="KAI3823169.1"/>
    </source>
</evidence>